<evidence type="ECO:0000256" key="2">
    <source>
        <dbReference type="SAM" id="SignalP"/>
    </source>
</evidence>
<reference evidence="3" key="1">
    <citation type="submission" date="2020-02" db="EMBL/GenBank/DDBJ databases">
        <authorList>
            <person name="Meier V. D."/>
        </authorList>
    </citation>
    <scope>NUCLEOTIDE SEQUENCE</scope>
    <source>
        <strain evidence="3">AVDCRST_MAG45</strain>
    </source>
</reference>
<organism evidence="3">
    <name type="scientific">uncultured Solirubrobacterales bacterium</name>
    <dbReference type="NCBI Taxonomy" id="768556"/>
    <lineage>
        <taxon>Bacteria</taxon>
        <taxon>Bacillati</taxon>
        <taxon>Actinomycetota</taxon>
        <taxon>Thermoleophilia</taxon>
        <taxon>Solirubrobacterales</taxon>
        <taxon>environmental samples</taxon>
    </lineage>
</organism>
<feature type="chain" id="PRO_5026945958" evidence="2">
    <location>
        <begin position="24"/>
        <end position="84"/>
    </location>
</feature>
<protein>
    <submittedName>
        <fullName evidence="3">Uncharacterized protein</fullName>
    </submittedName>
</protein>
<feature type="region of interest" description="Disordered" evidence="1">
    <location>
        <begin position="25"/>
        <end position="84"/>
    </location>
</feature>
<sequence>MTKVIGILVALVVFAAVPAVAFAGDQGGGGDDNIASGNDQNAGNAQEANGGDGGDDGGDGGDAGNQSSIIQQNAGDDANAEVDQ</sequence>
<accession>A0A6J4S580</accession>
<feature type="signal peptide" evidence="2">
    <location>
        <begin position="1"/>
        <end position="23"/>
    </location>
</feature>
<proteinExistence type="predicted"/>
<evidence type="ECO:0000313" key="3">
    <source>
        <dbReference type="EMBL" id="CAA9485193.1"/>
    </source>
</evidence>
<name>A0A6J4S580_9ACTN</name>
<gene>
    <name evidence="3" type="ORF">AVDCRST_MAG45-409</name>
</gene>
<dbReference type="EMBL" id="CADCVU010000036">
    <property type="protein sequence ID" value="CAA9485193.1"/>
    <property type="molecule type" value="Genomic_DNA"/>
</dbReference>
<dbReference type="AlphaFoldDB" id="A0A6J4S580"/>
<feature type="non-terminal residue" evidence="3">
    <location>
        <position position="84"/>
    </location>
</feature>
<feature type="compositionally biased region" description="Low complexity" evidence="1">
    <location>
        <begin position="37"/>
        <end position="49"/>
    </location>
</feature>
<keyword evidence="2" id="KW-0732">Signal</keyword>
<evidence type="ECO:0000256" key="1">
    <source>
        <dbReference type="SAM" id="MobiDB-lite"/>
    </source>
</evidence>